<sequence length="220" mass="24146">MSLPDAGERVPLSCPTCSPSEPTVHEVLKPGGHSTVRCTECGHVHKEKIEVPDEIDMDVVVSQDGSSVSTTVSAPKEATIETGDEFIVDTPEAIQLVRITGIEVGPEQRVEESLIKDAKTVWTRVVDNVKVNVTIHPKEGDGYNEETRSITVNVPGDYEFVVGESEQFGDEEVKIEGLVVRADAPEYRHGKLDHPGDMVYAKDAKRVYTRDESSSAWSAW</sequence>
<protein>
    <submittedName>
        <fullName evidence="1">HVO_0476 family zinc finger protein</fullName>
    </submittedName>
</protein>
<dbReference type="AlphaFoldDB" id="A0ABD5ZH48"/>
<accession>A0ABD5ZH48</accession>
<dbReference type="EMBL" id="JBHTAA010000005">
    <property type="protein sequence ID" value="MFC7204615.1"/>
    <property type="molecule type" value="Genomic_DNA"/>
</dbReference>
<proteinExistence type="predicted"/>
<reference evidence="1 2" key="1">
    <citation type="journal article" date="2019" name="Int. J. Syst. Evol. Microbiol.">
        <title>The Global Catalogue of Microorganisms (GCM) 10K type strain sequencing project: providing services to taxonomists for standard genome sequencing and annotation.</title>
        <authorList>
            <consortium name="The Broad Institute Genomics Platform"/>
            <consortium name="The Broad Institute Genome Sequencing Center for Infectious Disease"/>
            <person name="Wu L."/>
            <person name="Ma J."/>
        </authorList>
    </citation>
    <scope>NUCLEOTIDE SEQUENCE [LARGE SCALE GENOMIC DNA]</scope>
    <source>
        <strain evidence="1 2">DSM 29988</strain>
    </source>
</reference>
<dbReference type="PANTHER" id="PTHR42195:SF1">
    <property type="entry name" value="ZINC FINGER PROTEIN"/>
    <property type="match status" value="1"/>
</dbReference>
<gene>
    <name evidence="1" type="ORF">ACFQJC_13930</name>
</gene>
<dbReference type="Proteomes" id="UP001596481">
    <property type="component" value="Unassembled WGS sequence"/>
</dbReference>
<dbReference type="PANTHER" id="PTHR42195">
    <property type="entry name" value="UCP015877 FAMILY PROTEIN"/>
    <property type="match status" value="1"/>
</dbReference>
<dbReference type="RefSeq" id="WP_390224460.1">
    <property type="nucleotide sequence ID" value="NZ_JBHTAA010000005.1"/>
</dbReference>
<keyword evidence="2" id="KW-1185">Reference proteome</keyword>
<organism evidence="1 2">
    <name type="scientific">Haloferax namakaokahaiae</name>
    <dbReference type="NCBI Taxonomy" id="1748331"/>
    <lineage>
        <taxon>Archaea</taxon>
        <taxon>Methanobacteriati</taxon>
        <taxon>Methanobacteriota</taxon>
        <taxon>Stenosarchaea group</taxon>
        <taxon>Halobacteria</taxon>
        <taxon>Halobacteriales</taxon>
        <taxon>Haloferacaceae</taxon>
        <taxon>Haloferax</taxon>
    </lineage>
</organism>
<name>A0ABD5ZH48_9EURY</name>
<dbReference type="PIRSF" id="PIRSF015877">
    <property type="entry name" value="UCP015877"/>
    <property type="match status" value="1"/>
</dbReference>
<evidence type="ECO:0000313" key="2">
    <source>
        <dbReference type="Proteomes" id="UP001596481"/>
    </source>
</evidence>
<dbReference type="InterPro" id="IPR012041">
    <property type="entry name" value="Znf_CPxCG-like"/>
</dbReference>
<evidence type="ECO:0000313" key="1">
    <source>
        <dbReference type="EMBL" id="MFC7204615.1"/>
    </source>
</evidence>
<comment type="caution">
    <text evidence="1">The sequence shown here is derived from an EMBL/GenBank/DDBJ whole genome shotgun (WGS) entry which is preliminary data.</text>
</comment>
<dbReference type="Pfam" id="PF19769">
    <property type="entry name" value="CPxCG_zf"/>
    <property type="match status" value="1"/>
</dbReference>